<dbReference type="AlphaFoldDB" id="A0A382IAQ0"/>
<dbReference type="EMBL" id="UINC01066034">
    <property type="protein sequence ID" value="SVB96317.1"/>
    <property type="molecule type" value="Genomic_DNA"/>
</dbReference>
<gene>
    <name evidence="1" type="ORF">METZ01_LOCUS249171</name>
</gene>
<feature type="non-terminal residue" evidence="1">
    <location>
        <position position="1"/>
    </location>
</feature>
<name>A0A382IAQ0_9ZZZZ</name>
<organism evidence="1">
    <name type="scientific">marine metagenome</name>
    <dbReference type="NCBI Taxonomy" id="408172"/>
    <lineage>
        <taxon>unclassified sequences</taxon>
        <taxon>metagenomes</taxon>
        <taxon>ecological metagenomes</taxon>
    </lineage>
</organism>
<proteinExistence type="predicted"/>
<protein>
    <submittedName>
        <fullName evidence="1">Uncharacterized protein</fullName>
    </submittedName>
</protein>
<accession>A0A382IAQ0</accession>
<reference evidence="1" key="1">
    <citation type="submission" date="2018-05" db="EMBL/GenBank/DDBJ databases">
        <authorList>
            <person name="Lanie J.A."/>
            <person name="Ng W.-L."/>
            <person name="Kazmierczak K.M."/>
            <person name="Andrzejewski T.M."/>
            <person name="Davidsen T.M."/>
            <person name="Wayne K.J."/>
            <person name="Tettelin H."/>
            <person name="Glass J.I."/>
            <person name="Rusch D."/>
            <person name="Podicherti R."/>
            <person name="Tsui H.-C.T."/>
            <person name="Winkler M.E."/>
        </authorList>
    </citation>
    <scope>NUCLEOTIDE SEQUENCE</scope>
</reference>
<sequence length="146" mass="16136">VRQSGRKGKSTSGEFQTRLDPYWLCCQLGIAKWIETDGSVGLLKSESNEPELVDRFVGGIKGHRELISGVGFYLHCAGKGWDSNKDLVLSEMDKFFSEIPGELGGSGYDLFNAFANGGFEIIYENLGDHTEELSEFLIAYVELMGL</sequence>
<evidence type="ECO:0000313" key="1">
    <source>
        <dbReference type="EMBL" id="SVB96317.1"/>
    </source>
</evidence>